<keyword evidence="2" id="KW-1185">Reference proteome</keyword>
<accession>A0A8C7E6U4</accession>
<name>A0A8C7E6U4_NAJNA</name>
<dbReference type="OrthoDB" id="5845060at2759"/>
<reference evidence="1" key="2">
    <citation type="submission" date="2025-09" db="UniProtKB">
        <authorList>
            <consortium name="Ensembl"/>
        </authorList>
    </citation>
    <scope>IDENTIFICATION</scope>
</reference>
<dbReference type="AlphaFoldDB" id="A0A8C7E6U4"/>
<organism evidence="1 2">
    <name type="scientific">Naja naja</name>
    <name type="common">Indian cobra</name>
    <dbReference type="NCBI Taxonomy" id="35670"/>
    <lineage>
        <taxon>Eukaryota</taxon>
        <taxon>Metazoa</taxon>
        <taxon>Chordata</taxon>
        <taxon>Craniata</taxon>
        <taxon>Vertebrata</taxon>
        <taxon>Euteleostomi</taxon>
        <taxon>Lepidosauria</taxon>
        <taxon>Squamata</taxon>
        <taxon>Bifurcata</taxon>
        <taxon>Unidentata</taxon>
        <taxon>Episquamata</taxon>
        <taxon>Toxicofera</taxon>
        <taxon>Serpentes</taxon>
        <taxon>Colubroidea</taxon>
        <taxon>Elapidae</taxon>
        <taxon>Elapinae</taxon>
        <taxon>Naja</taxon>
    </lineage>
</organism>
<sequence length="134" mass="15192">MVCGALPNLCILNIVRMKSLLSSAWKYLNENTRLSLENNLNWLITFDPFKTDVDNCNVACLKSESGCFKCGIVMMEHADEAFKICGGVGLFFSFIEILKTIVYNALQKLKISQNQIPVPFYSSLSHHFPDFLFN</sequence>
<protein>
    <submittedName>
        <fullName evidence="1">Uncharacterized protein</fullName>
    </submittedName>
</protein>
<dbReference type="Proteomes" id="UP000694559">
    <property type="component" value="Unplaced"/>
</dbReference>
<evidence type="ECO:0000313" key="2">
    <source>
        <dbReference type="Proteomes" id="UP000694559"/>
    </source>
</evidence>
<dbReference type="Ensembl" id="ENSNNAT00000029219.1">
    <property type="protein sequence ID" value="ENSNNAP00000027893.1"/>
    <property type="gene ID" value="ENSNNAG00000018002.1"/>
</dbReference>
<evidence type="ECO:0000313" key="1">
    <source>
        <dbReference type="Ensembl" id="ENSNNAP00000027893.1"/>
    </source>
</evidence>
<proteinExistence type="predicted"/>
<reference evidence="1" key="1">
    <citation type="submission" date="2025-08" db="UniProtKB">
        <authorList>
            <consortium name="Ensembl"/>
        </authorList>
    </citation>
    <scope>IDENTIFICATION</scope>
</reference>